<dbReference type="RefSeq" id="WP_009092157.1">
    <property type="nucleotide sequence ID" value="NZ_CBCRWW010000009.1"/>
</dbReference>
<proteinExistence type="predicted"/>
<reference evidence="2" key="1">
    <citation type="journal article" date="2014" name="Genome Biol. Evol.">
        <title>Comparative genomic analysis of malaria mosquito vector-associated novel pathogen Elizabethkingia anophelis.</title>
        <authorList>
            <person name="Teo J."/>
            <person name="Tan S.Y."/>
            <person name="Liu Y."/>
            <person name="Tay M."/>
            <person name="Ding Y."/>
            <person name="Li Y."/>
            <person name="Kjelleberg S."/>
            <person name="Givskov M."/>
            <person name="Lin R.T."/>
            <person name="Yang L."/>
        </authorList>
    </citation>
    <scope>NUCLEOTIDE SEQUENCE</scope>
</reference>
<reference evidence="2" key="7">
    <citation type="journal article" date="2017" name="Sci. Rep.">
        <title>Genomic features, phylogenetic relationships, and comparative genomics of Elizabethkingia anophelis strain EM361-97 isolated in Taiwan.</title>
        <authorList>
            <person name="Lin J.N."/>
            <person name="Lai C.H."/>
            <person name="Yang C.H."/>
            <person name="Huang Y.H."/>
            <person name="Lin H.H."/>
        </authorList>
    </citation>
    <scope>NUCLEOTIDE SEQUENCE</scope>
</reference>
<evidence type="ECO:0000313" key="2">
    <source>
        <dbReference type="EMBL" id="DAC75526.1"/>
    </source>
</evidence>
<dbReference type="GeneID" id="56686126"/>
<name>A0A455ZFI7_9FLAO</name>
<dbReference type="EMBL" id="BK010606">
    <property type="protein sequence ID" value="DAC75526.1"/>
    <property type="molecule type" value="Genomic_DNA"/>
</dbReference>
<organism evidence="2">
    <name type="scientific">Elizabethkingia anophelis</name>
    <dbReference type="NCBI Taxonomy" id="1117645"/>
    <lineage>
        <taxon>Bacteria</taxon>
        <taxon>Pseudomonadati</taxon>
        <taxon>Bacteroidota</taxon>
        <taxon>Flavobacteriia</taxon>
        <taxon>Flavobacteriales</taxon>
        <taxon>Weeksellaceae</taxon>
        <taxon>Elizabethkingia</taxon>
    </lineage>
</organism>
<reference evidence="2" key="6">
    <citation type="journal article" date="2017" name="Nat. Commun.">
        <title>Evolutionary dynamics and genomic features of the Elizabethkingia anophelis 2015 to 2016 Wisconsin outbreak strain.</title>
        <authorList>
            <person name="Perrin A."/>
            <person name="Larsonneur E."/>
            <person name="Nicholson A.C."/>
            <person name="Edwards D.J."/>
            <person name="Gundlach K.M."/>
            <person name="Whitney A.M."/>
            <person name="Gulvik C.A."/>
            <person name="Bell M.E."/>
            <person name="Rendueles O."/>
            <person name="Cury J."/>
            <person name="Hugon P."/>
            <person name="Clermont D."/>
            <person name="Enouf V."/>
            <person name="Loparev V."/>
            <person name="Juieng P."/>
            <person name="Monson T."/>
            <person name="Warshauer D."/>
            <person name="Elbadawi L.I."/>
            <person name="Walters M.S."/>
            <person name="Crist M.B."/>
            <person name="Noble-Wang J."/>
            <person name="Borlaug G."/>
            <person name="Rocha E.P.C."/>
            <person name="Criscuolo A."/>
            <person name="Touchon M."/>
            <person name="Davis J.P."/>
            <person name="Holt K.E."/>
            <person name="McQuiston J.R."/>
            <person name="Brisse S."/>
        </authorList>
    </citation>
    <scope>NUCLEOTIDE SEQUENCE</scope>
</reference>
<dbReference type="InterPro" id="IPR002716">
    <property type="entry name" value="PIN_dom"/>
</dbReference>
<dbReference type="Pfam" id="PF13638">
    <property type="entry name" value="PIN_4"/>
    <property type="match status" value="1"/>
</dbReference>
<evidence type="ECO:0000259" key="1">
    <source>
        <dbReference type="Pfam" id="PF13638"/>
    </source>
</evidence>
<gene>
    <name evidence="2" type="primary">ICEEaIII(1)_R26_78920_80170</name>
</gene>
<dbReference type="Gene3D" id="3.40.50.1010">
    <property type="entry name" value="5'-nuclease"/>
    <property type="match status" value="1"/>
</dbReference>
<dbReference type="AlphaFoldDB" id="A0A455ZFI7"/>
<reference evidence="2" key="4">
    <citation type="journal article" date="2016" name="Sci. Rep.">
        <title>Genomic epidemiology and global diversity of the emerging bacterial pathogen Elizabethkingia anophelis.</title>
        <authorList>
            <person name="Breurec S."/>
            <person name="Criscuolo A."/>
            <person name="Diancourt L."/>
            <person name="Rendueles O."/>
            <person name="Vandenbogaert M."/>
            <person name="Passet V."/>
            <person name="Caro V."/>
            <person name="Rocha E.P."/>
            <person name="Touchon M."/>
            <person name="Brisse S."/>
        </authorList>
    </citation>
    <scope>NUCLEOTIDE SEQUENCE</scope>
</reference>
<accession>A0A455ZFI7</accession>
<feature type="domain" description="PIN" evidence="1">
    <location>
        <begin position="6"/>
        <end position="138"/>
    </location>
</feature>
<reference evidence="2" key="5">
    <citation type="journal article" date="2017" name="Genome Announc.">
        <title>Complete Circularized Genome Sequences of Four Strains of Elizabethkingia anophelis, Including Two Novel Strains Isolated from Wild-Caught Anopheles sinensis.</title>
        <authorList>
            <person name="Pei D."/>
            <person name="Nicholson A.C."/>
            <person name="Jiang J."/>
            <person name="Chen H."/>
            <person name="Whitney A.M."/>
            <person name="Villarma A."/>
            <person name="Bell M."/>
            <person name="Humrighouse B."/>
            <person name="Rowe L.A."/>
            <person name="Sheth M."/>
            <person name="Batra D."/>
            <person name="Juieng P."/>
            <person name="Loparev V.N."/>
            <person name="McQuiston J.R."/>
            <person name="Lan Y."/>
            <person name="Ma Y."/>
            <person name="Xu J."/>
        </authorList>
    </citation>
    <scope>NUCLEOTIDE SEQUENCE</scope>
</reference>
<reference evidence="2" key="2">
    <citation type="journal article" date="2014" name="PLoS ONE">
        <title>Insights from the genome annotation of Elizabethkingia anophelis from the malaria vector Anopheles gambiae.</title>
        <authorList>
            <person name="Kukutla P."/>
            <person name="Lindberg B.G."/>
            <person name="Pei D."/>
            <person name="Rayl M."/>
            <person name="Yu W."/>
            <person name="Steritz M."/>
            <person name="Faye I."/>
            <person name="Xu J."/>
        </authorList>
    </citation>
    <scope>NUCLEOTIDE SEQUENCE</scope>
</reference>
<reference evidence="2" key="3">
    <citation type="journal article" date="2016" name="Genome Announc.">
        <title>Complete Genome Sequences of Four Strains from the 2015-2016 Elizabethkingia anophelis Outbreak.</title>
        <authorList>
            <person name="Nicholson A.C."/>
            <person name="Whitney A.M."/>
            <person name="Emery B.D."/>
            <person name="Bell M.E."/>
            <person name="Gartin J.T."/>
            <person name="Humrighouse B.W."/>
            <person name="Loparev V.N."/>
            <person name="Batra D."/>
            <person name="Sheth M."/>
            <person name="Rowe L.A."/>
            <person name="Juieng P."/>
            <person name="Knipe K."/>
            <person name="Gulvik C."/>
            <person name="McQuiston J.R."/>
        </authorList>
    </citation>
    <scope>NUCLEOTIDE SEQUENCE</scope>
</reference>
<protein>
    <recommendedName>
        <fullName evidence="1">PIN domain-containing protein</fullName>
    </recommendedName>
</protein>
<sequence>MVHIFFDCNIFLHYKHFEQINFNTILNSKDEYKLILAPVVVAELDKHKYNSNTKIARRAKKILPVLEDKIKSGEVGYIRNQIKPETLELNNLNKLEQDDLIIASILEYKNELPETQVVYISNDTGARLKSDALGIKCLKLPDEYLLDNEVDPTEKENQKLQRELNALKNLQPKIDLSFIDNKSFFIRKANKAIPDLDSFLDVALENEYNKLPKLVSNVKSTGTKLQDILTNYAGLNKEQVEKYNSNLDNYFEAYKNYLIKLYEQKSYDRNILRLDLEISNRGTCPGTDVDVFLTFPKNIRIKSENHLKEVAWTKPKAPQKPINGFDVAYLINSYYSHGSHPFKTMERSSFTVKDSLINVHFNTIKHNQKYHLHPIFIEYDEIIEAEAFKIEYLITIGNLPNKIEGELNISFEKENI</sequence>
<reference evidence="2" key="8">
    <citation type="journal article" date="2018" name="J. ISSAAS">
        <title>In Silico Identification of Three Types of Integrative and Conjugative Elements (ICEs) in Elizabethkingia anophelis Strains Isolated from Around the World.</title>
        <authorList>
            <person name="Xu J."/>
            <person name="Pei D."/>
            <person name="Nicholson A."/>
            <person name="Lan Y."/>
            <person name="Xia Q."/>
        </authorList>
    </citation>
    <scope>NUCLEOTIDE SEQUENCE</scope>
</reference>